<protein>
    <submittedName>
        <fullName evidence="3">DUF3048 domain-containing protein</fullName>
    </submittedName>
</protein>
<evidence type="ECO:0000259" key="1">
    <source>
        <dbReference type="Pfam" id="PF11258"/>
    </source>
</evidence>
<name>A0A6I1MPI2_9CLOT</name>
<dbReference type="Gene3D" id="3.50.90.10">
    <property type="entry name" value="YerB-like"/>
    <property type="match status" value="1"/>
</dbReference>
<comment type="caution">
    <text evidence="3">The sequence shown here is derived from an EMBL/GenBank/DDBJ whole genome shotgun (WGS) entry which is preliminary data.</text>
</comment>
<feature type="domain" description="DUF3048" evidence="1">
    <location>
        <begin position="71"/>
        <end position="207"/>
    </location>
</feature>
<sequence>MRKVLFLLSLIVIGFISGSIIYKITYKLYDTSSICNLPHDNIITEASVDTSIINNKNTITEETISKLSQYTGEKISSLSESKFPFFCIIENSVNSRPQSGLSEADIVYETLAEGGIPRFLALFNNNSPKKIGPVRSVRPYFIDITKEFNLPFAHCGGSAEALSTISSNNTLQSINEIAQTNFFWRDNDRAAPHNLYTSAENIRNFINLNDLNTSSENFLKFDSAYWNYEELNEVNFIKFSPSKNYSTNYKYTNGKYVKYMDNELAIDKNNNNPLTFKNIIIQKTKISLHPDGNHININLLGYGDGYLCSNGKIEKITWSKSTETSPTLIKNSSGKEVPLSSGNTIWHIIDSNTELFFE</sequence>
<reference evidence="3 4" key="1">
    <citation type="submission" date="2019-10" db="EMBL/GenBank/DDBJ databases">
        <title>The Genome Sequence of Clostridium tarantellae Isolated from Fish Brain.</title>
        <authorList>
            <person name="Bano L."/>
            <person name="Kiel M."/>
            <person name="Sales G."/>
            <person name="Doxey A.C."/>
            <person name="Mansfield M.J."/>
            <person name="Schiavone M."/>
            <person name="Rossetto O."/>
            <person name="Pirazzini M."/>
            <person name="Dobrindt U."/>
            <person name="Montecucco C."/>
        </authorList>
    </citation>
    <scope>NUCLEOTIDE SEQUENCE [LARGE SCALE GENOMIC DNA]</scope>
    <source>
        <strain evidence="3 4">DSM 3997</strain>
    </source>
</reference>
<dbReference type="InterPro" id="IPR021416">
    <property type="entry name" value="DUF3048_N"/>
</dbReference>
<gene>
    <name evidence="3" type="ORF">GBZ86_00270</name>
</gene>
<accession>A0A6I1MPI2</accession>
<dbReference type="Proteomes" id="UP000430345">
    <property type="component" value="Unassembled WGS sequence"/>
</dbReference>
<dbReference type="RefSeq" id="WP_152886631.1">
    <property type="nucleotide sequence ID" value="NZ_WHJC01000001.1"/>
</dbReference>
<organism evidence="3 4">
    <name type="scientific">Clostridium tarantellae</name>
    <dbReference type="NCBI Taxonomy" id="39493"/>
    <lineage>
        <taxon>Bacteria</taxon>
        <taxon>Bacillati</taxon>
        <taxon>Bacillota</taxon>
        <taxon>Clostridia</taxon>
        <taxon>Eubacteriales</taxon>
        <taxon>Clostridiaceae</taxon>
        <taxon>Clostridium</taxon>
    </lineage>
</organism>
<feature type="domain" description="DUF3048" evidence="2">
    <location>
        <begin position="238"/>
        <end position="344"/>
    </location>
</feature>
<dbReference type="Pfam" id="PF11258">
    <property type="entry name" value="DUF3048"/>
    <property type="match status" value="1"/>
</dbReference>
<dbReference type="EMBL" id="WHJC01000001">
    <property type="protein sequence ID" value="MPQ42199.1"/>
    <property type="molecule type" value="Genomic_DNA"/>
</dbReference>
<dbReference type="OrthoDB" id="9779102at2"/>
<dbReference type="InterPro" id="IPR023158">
    <property type="entry name" value="YerB-like_sf"/>
</dbReference>
<evidence type="ECO:0000313" key="4">
    <source>
        <dbReference type="Proteomes" id="UP000430345"/>
    </source>
</evidence>
<evidence type="ECO:0000313" key="3">
    <source>
        <dbReference type="EMBL" id="MPQ42199.1"/>
    </source>
</evidence>
<dbReference type="Pfam" id="PF17479">
    <property type="entry name" value="DUF3048_C"/>
    <property type="match status" value="1"/>
</dbReference>
<evidence type="ECO:0000259" key="2">
    <source>
        <dbReference type="Pfam" id="PF17479"/>
    </source>
</evidence>
<proteinExistence type="predicted"/>
<keyword evidence="4" id="KW-1185">Reference proteome</keyword>
<dbReference type="SUPFAM" id="SSF159774">
    <property type="entry name" value="YerB-like"/>
    <property type="match status" value="1"/>
</dbReference>
<dbReference type="InterPro" id="IPR035328">
    <property type="entry name" value="DUF3048_C"/>
</dbReference>
<dbReference type="AlphaFoldDB" id="A0A6I1MPI2"/>